<name>A0A0E9UP60_ANGAN</name>
<organism evidence="2">
    <name type="scientific">Anguilla anguilla</name>
    <name type="common">European freshwater eel</name>
    <name type="synonym">Muraena anguilla</name>
    <dbReference type="NCBI Taxonomy" id="7936"/>
    <lineage>
        <taxon>Eukaryota</taxon>
        <taxon>Metazoa</taxon>
        <taxon>Chordata</taxon>
        <taxon>Craniata</taxon>
        <taxon>Vertebrata</taxon>
        <taxon>Euteleostomi</taxon>
        <taxon>Actinopterygii</taxon>
        <taxon>Neopterygii</taxon>
        <taxon>Teleostei</taxon>
        <taxon>Anguilliformes</taxon>
        <taxon>Anguillidae</taxon>
        <taxon>Anguilla</taxon>
    </lineage>
</organism>
<reference evidence="2" key="1">
    <citation type="submission" date="2014-11" db="EMBL/GenBank/DDBJ databases">
        <authorList>
            <person name="Amaro Gonzalez C."/>
        </authorList>
    </citation>
    <scope>NUCLEOTIDE SEQUENCE</scope>
</reference>
<dbReference type="EMBL" id="GBXM01040913">
    <property type="protein sequence ID" value="JAH67664.1"/>
    <property type="molecule type" value="Transcribed_RNA"/>
</dbReference>
<protein>
    <submittedName>
        <fullName evidence="2">Uncharacterized protein</fullName>
    </submittedName>
</protein>
<reference evidence="2" key="2">
    <citation type="journal article" date="2015" name="Fish Shellfish Immunol.">
        <title>Early steps in the European eel (Anguilla anguilla)-Vibrio vulnificus interaction in the gills: Role of the RtxA13 toxin.</title>
        <authorList>
            <person name="Callol A."/>
            <person name="Pajuelo D."/>
            <person name="Ebbesson L."/>
            <person name="Teles M."/>
            <person name="MacKenzie S."/>
            <person name="Amaro C."/>
        </authorList>
    </citation>
    <scope>NUCLEOTIDE SEQUENCE</scope>
</reference>
<dbReference type="AlphaFoldDB" id="A0A0E9UP60"/>
<feature type="region of interest" description="Disordered" evidence="1">
    <location>
        <begin position="1"/>
        <end position="21"/>
    </location>
</feature>
<evidence type="ECO:0000256" key="1">
    <source>
        <dbReference type="SAM" id="MobiDB-lite"/>
    </source>
</evidence>
<proteinExistence type="predicted"/>
<sequence length="21" mass="2495">MNSIWQEYNGYSSSTTRTKLK</sequence>
<evidence type="ECO:0000313" key="2">
    <source>
        <dbReference type="EMBL" id="JAH67664.1"/>
    </source>
</evidence>
<accession>A0A0E9UP60</accession>